<name>A0A369JCC6_HYPMA</name>
<evidence type="ECO:0000313" key="2">
    <source>
        <dbReference type="Proteomes" id="UP000076154"/>
    </source>
</evidence>
<comment type="caution">
    <text evidence="1">The sequence shown here is derived from an EMBL/GenBank/DDBJ whole genome shotgun (WGS) entry which is preliminary data.</text>
</comment>
<keyword evidence="2" id="KW-1185">Reference proteome</keyword>
<dbReference type="EMBL" id="LUEZ02000079">
    <property type="protein sequence ID" value="RDB19538.1"/>
    <property type="molecule type" value="Genomic_DNA"/>
</dbReference>
<protein>
    <submittedName>
        <fullName evidence="1">Uncharacterized protein</fullName>
    </submittedName>
</protein>
<dbReference type="AlphaFoldDB" id="A0A369JCC6"/>
<organism evidence="1 2">
    <name type="scientific">Hypsizygus marmoreus</name>
    <name type="common">White beech mushroom</name>
    <name type="synonym">Agaricus marmoreus</name>
    <dbReference type="NCBI Taxonomy" id="39966"/>
    <lineage>
        <taxon>Eukaryota</taxon>
        <taxon>Fungi</taxon>
        <taxon>Dikarya</taxon>
        <taxon>Basidiomycota</taxon>
        <taxon>Agaricomycotina</taxon>
        <taxon>Agaricomycetes</taxon>
        <taxon>Agaricomycetidae</taxon>
        <taxon>Agaricales</taxon>
        <taxon>Tricholomatineae</taxon>
        <taxon>Lyophyllaceae</taxon>
        <taxon>Hypsizygus</taxon>
    </lineage>
</organism>
<proteinExistence type="predicted"/>
<reference evidence="1" key="1">
    <citation type="submission" date="2018-04" db="EMBL/GenBank/DDBJ databases">
        <title>Whole genome sequencing of Hypsizygus marmoreus.</title>
        <authorList>
            <person name="Choi I.-G."/>
            <person name="Min B."/>
            <person name="Kim J.-G."/>
            <person name="Kim S."/>
            <person name="Oh Y.-L."/>
            <person name="Kong W.-S."/>
            <person name="Park H."/>
            <person name="Jeong J."/>
            <person name="Song E.-S."/>
        </authorList>
    </citation>
    <scope>NUCLEOTIDE SEQUENCE [LARGE SCALE GENOMIC DNA]</scope>
    <source>
        <strain evidence="1">51987-8</strain>
    </source>
</reference>
<accession>A0A369JCC6</accession>
<dbReference type="Proteomes" id="UP000076154">
    <property type="component" value="Unassembled WGS sequence"/>
</dbReference>
<sequence>MWRLVYTGEQGEKEEIIIALQGLIMQKDLPPLKKKLWDAAIDEIIPFREQVDLRHILQSMAREDYVHMKNNQVLYFKRCIDTTKKIKPQLFCIGDIVEIQVSFIIVLLKGNQFKLMTVLHLVSSIKAKATDLVPVILKCKVRYNESGETDDVRLNKKGMDINQVD</sequence>
<evidence type="ECO:0000313" key="1">
    <source>
        <dbReference type="EMBL" id="RDB19538.1"/>
    </source>
</evidence>
<dbReference type="InParanoid" id="A0A369JCC6"/>
<gene>
    <name evidence="1" type="ORF">Hypma_013366</name>
</gene>
<dbReference type="OrthoDB" id="3067373at2759"/>